<reference evidence="1 2" key="1">
    <citation type="submission" date="2016-04" db="EMBL/GenBank/DDBJ databases">
        <title>A degradative enzymes factory behind the ericoid mycorrhizal symbiosis.</title>
        <authorList>
            <consortium name="DOE Joint Genome Institute"/>
            <person name="Martino E."/>
            <person name="Morin E."/>
            <person name="Grelet G."/>
            <person name="Kuo A."/>
            <person name="Kohler A."/>
            <person name="Daghino S."/>
            <person name="Barry K."/>
            <person name="Choi C."/>
            <person name="Cichocki N."/>
            <person name="Clum A."/>
            <person name="Copeland A."/>
            <person name="Hainaut M."/>
            <person name="Haridas S."/>
            <person name="Labutti K."/>
            <person name="Lindquist E."/>
            <person name="Lipzen A."/>
            <person name="Khouja H.-R."/>
            <person name="Murat C."/>
            <person name="Ohm R."/>
            <person name="Olson A."/>
            <person name="Spatafora J."/>
            <person name="Veneault-Fourrey C."/>
            <person name="Henrissat B."/>
            <person name="Grigoriev I."/>
            <person name="Martin F."/>
            <person name="Perotto S."/>
        </authorList>
    </citation>
    <scope>NUCLEOTIDE SEQUENCE [LARGE SCALE GENOMIC DNA]</scope>
    <source>
        <strain evidence="1 2">E</strain>
    </source>
</reference>
<proteinExistence type="predicted"/>
<sequence length="189" mass="20668">MGYITVQWCGGAGDSISYQRNRASSQVSGFGTTSPLFSSNNLTPSSQAILSLPERITPIHETTGKKCTPAYFTISHPHPLCASVSREAWEAVPAIFRRLFLPEGGHGFINVNMEKDVILICSGNGKLRPKTFGRLKKAMGPKCRDDHLHLAAQAQSQRCLGNGVGEIILRSQNTELSLPSRRFSRKSVI</sequence>
<protein>
    <submittedName>
        <fullName evidence="1">Uncharacterized protein</fullName>
    </submittedName>
</protein>
<dbReference type="OrthoDB" id="10298873at2759"/>
<name>A0A2J6T476_9HELO</name>
<dbReference type="Proteomes" id="UP000235371">
    <property type="component" value="Unassembled WGS sequence"/>
</dbReference>
<evidence type="ECO:0000313" key="1">
    <source>
        <dbReference type="EMBL" id="PMD57812.1"/>
    </source>
</evidence>
<keyword evidence="2" id="KW-1185">Reference proteome</keyword>
<dbReference type="GeneID" id="36591454"/>
<dbReference type="RefSeq" id="XP_024734716.1">
    <property type="nucleotide sequence ID" value="XM_024883377.1"/>
</dbReference>
<dbReference type="EMBL" id="KZ613843">
    <property type="protein sequence ID" value="PMD57812.1"/>
    <property type="molecule type" value="Genomic_DNA"/>
</dbReference>
<evidence type="ECO:0000313" key="2">
    <source>
        <dbReference type="Proteomes" id="UP000235371"/>
    </source>
</evidence>
<gene>
    <name evidence="1" type="ORF">K444DRAFT_631548</name>
</gene>
<dbReference type="AlphaFoldDB" id="A0A2J6T476"/>
<dbReference type="InParanoid" id="A0A2J6T476"/>
<organism evidence="1 2">
    <name type="scientific">Hyaloscypha bicolor E</name>
    <dbReference type="NCBI Taxonomy" id="1095630"/>
    <lineage>
        <taxon>Eukaryota</taxon>
        <taxon>Fungi</taxon>
        <taxon>Dikarya</taxon>
        <taxon>Ascomycota</taxon>
        <taxon>Pezizomycotina</taxon>
        <taxon>Leotiomycetes</taxon>
        <taxon>Helotiales</taxon>
        <taxon>Hyaloscyphaceae</taxon>
        <taxon>Hyaloscypha</taxon>
        <taxon>Hyaloscypha bicolor</taxon>
    </lineage>
</organism>
<accession>A0A2J6T476</accession>